<dbReference type="EC" id="1.2.1.27" evidence="1"/>
<evidence type="ECO:0000256" key="1">
    <source>
        <dbReference type="ARBA" id="ARBA00013048"/>
    </source>
</evidence>
<dbReference type="EMBL" id="BMCP01000002">
    <property type="protein sequence ID" value="GGE45005.1"/>
    <property type="molecule type" value="Genomic_DNA"/>
</dbReference>
<dbReference type="InterPro" id="IPR016163">
    <property type="entry name" value="Ald_DH_C"/>
</dbReference>
<dbReference type="Pfam" id="PF00171">
    <property type="entry name" value="Aldedh"/>
    <property type="match status" value="1"/>
</dbReference>
<keyword evidence="2" id="KW-0560">Oxidoreductase</keyword>
<comment type="caution">
    <text evidence="5">The sequence shown here is derived from an EMBL/GenBank/DDBJ whole genome shotgun (WGS) entry which is preliminary data.</text>
</comment>
<dbReference type="Gene3D" id="3.40.605.10">
    <property type="entry name" value="Aldehyde Dehydrogenase, Chain A, domain 1"/>
    <property type="match status" value="1"/>
</dbReference>
<reference evidence="5" key="1">
    <citation type="journal article" date="2014" name="Int. J. Syst. Evol. Microbiol.">
        <title>Complete genome sequence of Corynebacterium casei LMG S-19264T (=DSM 44701T), isolated from a smear-ripened cheese.</title>
        <authorList>
            <consortium name="US DOE Joint Genome Institute (JGI-PGF)"/>
            <person name="Walter F."/>
            <person name="Albersmeier A."/>
            <person name="Kalinowski J."/>
            <person name="Ruckert C."/>
        </authorList>
    </citation>
    <scope>NUCLEOTIDE SEQUENCE</scope>
    <source>
        <strain evidence="5">CCM 7684</strain>
    </source>
</reference>
<dbReference type="NCBIfam" id="TIGR01722">
    <property type="entry name" value="MMSDH"/>
    <property type="match status" value="1"/>
</dbReference>
<dbReference type="GO" id="GO:0006210">
    <property type="term" value="P:thymine catabolic process"/>
    <property type="evidence" value="ECO:0007669"/>
    <property type="project" value="TreeGrafter"/>
</dbReference>
<dbReference type="GO" id="GO:0004491">
    <property type="term" value="F:methylmalonate-semialdehyde dehydrogenase (acylating, NAD) activity"/>
    <property type="evidence" value="ECO:0007669"/>
    <property type="project" value="UniProtKB-EC"/>
</dbReference>
<dbReference type="RefSeq" id="WP_188409839.1">
    <property type="nucleotide sequence ID" value="NZ_BMCP01000002.1"/>
</dbReference>
<reference evidence="5" key="2">
    <citation type="submission" date="2020-09" db="EMBL/GenBank/DDBJ databases">
        <authorList>
            <person name="Sun Q."/>
            <person name="Sedlacek I."/>
        </authorList>
    </citation>
    <scope>NUCLEOTIDE SEQUENCE</scope>
    <source>
        <strain evidence="5">CCM 7684</strain>
    </source>
</reference>
<evidence type="ECO:0000313" key="6">
    <source>
        <dbReference type="Proteomes" id="UP000602745"/>
    </source>
</evidence>
<dbReference type="InterPro" id="IPR016161">
    <property type="entry name" value="Ald_DH/histidinol_DH"/>
</dbReference>
<evidence type="ECO:0000313" key="5">
    <source>
        <dbReference type="EMBL" id="GGE45005.1"/>
    </source>
</evidence>
<evidence type="ECO:0000256" key="2">
    <source>
        <dbReference type="ARBA" id="ARBA00023002"/>
    </source>
</evidence>
<keyword evidence="6" id="KW-1185">Reference proteome</keyword>
<dbReference type="PROSITE" id="PS00070">
    <property type="entry name" value="ALDEHYDE_DEHYDR_CYS"/>
    <property type="match status" value="1"/>
</dbReference>
<dbReference type="InterPro" id="IPR015590">
    <property type="entry name" value="Aldehyde_DH_dom"/>
</dbReference>
<dbReference type="GO" id="GO:0006574">
    <property type="term" value="P:L-valine catabolic process"/>
    <property type="evidence" value="ECO:0007669"/>
    <property type="project" value="TreeGrafter"/>
</dbReference>
<dbReference type="FunFam" id="3.40.309.10:FF:000002">
    <property type="entry name" value="Methylmalonate-semialdehyde dehydrogenase (Acylating)"/>
    <property type="match status" value="1"/>
</dbReference>
<dbReference type="FunFam" id="3.40.605.10:FF:000003">
    <property type="entry name" value="Methylmalonate-semialdehyde dehydrogenase [acylating]"/>
    <property type="match status" value="1"/>
</dbReference>
<dbReference type="Gene3D" id="3.40.309.10">
    <property type="entry name" value="Aldehyde Dehydrogenase, Chain A, domain 2"/>
    <property type="match status" value="1"/>
</dbReference>
<dbReference type="CDD" id="cd07085">
    <property type="entry name" value="ALDH_F6_MMSDH"/>
    <property type="match status" value="1"/>
</dbReference>
<evidence type="ECO:0000256" key="3">
    <source>
        <dbReference type="ARBA" id="ARBA00023027"/>
    </source>
</evidence>
<dbReference type="PANTHER" id="PTHR43866:SF4">
    <property type="entry name" value="MALONATE-SEMIALDEHYDE DEHYDROGENASE"/>
    <property type="match status" value="1"/>
</dbReference>
<proteinExistence type="predicted"/>
<sequence>MPRLIQNYISGRETAGSDGQRTPVFNPATGDVLAEVAPTSAAGVRAAVDAARGAAPQWAKTPPLSRARILNRFLRLLEERIDDLAQVITAEHGKVLSDAKGEIQRGMEVVEFATAAPQLLKGEVTENIGRQIDSHSLRQPLGVVAGITPFNFPAMVPMWMFPVALACGNCFILKPSERDPSAALLLASWLTEAGLPDGVFNVVHGGKETVDAILHEPGIDAISFVGSTPVARYVYETAARNGKRCQALGGAKNHMLVMPDADLDRAVDALIGAAYGSAGERCMAVSVAMPVGQETADRLVEKLEPRVRALKIGPGTDPESEMGPLVTRQHLEKVRSYIDAGEAEGARLLVDGRGLKLQGYEKGYFIGGTLFDHVTPEMTIYREEIFGPVLAVARADTYARAVGLINGHEFGNGASIFTSSGEIARAFAHDIQTGMVGINVPIPVPMAFHSFGGWKSSLFGDHHMHGPEGVRFYTKLKTVTSRWPSDVAAGAEFIMPTMK</sequence>
<accession>A0A8J3DVI2</accession>
<dbReference type="InterPro" id="IPR016162">
    <property type="entry name" value="Ald_DH_N"/>
</dbReference>
<name>A0A8J3DVI2_9RHOB</name>
<dbReference type="PANTHER" id="PTHR43866">
    <property type="entry name" value="MALONATE-SEMIALDEHYDE DEHYDROGENASE"/>
    <property type="match status" value="1"/>
</dbReference>
<feature type="domain" description="Aldehyde dehydrogenase" evidence="4">
    <location>
        <begin position="18"/>
        <end position="479"/>
    </location>
</feature>
<dbReference type="InterPro" id="IPR010061">
    <property type="entry name" value="MeMal-semiAld_DH"/>
</dbReference>
<organism evidence="5 6">
    <name type="scientific">Agaricicola taiwanensis</name>
    <dbReference type="NCBI Taxonomy" id="591372"/>
    <lineage>
        <taxon>Bacteria</taxon>
        <taxon>Pseudomonadati</taxon>
        <taxon>Pseudomonadota</taxon>
        <taxon>Alphaproteobacteria</taxon>
        <taxon>Rhodobacterales</taxon>
        <taxon>Paracoccaceae</taxon>
        <taxon>Agaricicola</taxon>
    </lineage>
</organism>
<protein>
    <recommendedName>
        <fullName evidence="1">methylmalonate-semialdehyde dehydrogenase (CoA acylating)</fullName>
        <ecNumber evidence="1">1.2.1.27</ecNumber>
    </recommendedName>
</protein>
<dbReference type="SUPFAM" id="SSF53720">
    <property type="entry name" value="ALDH-like"/>
    <property type="match status" value="1"/>
</dbReference>
<dbReference type="AlphaFoldDB" id="A0A8J3DVI2"/>
<evidence type="ECO:0000259" key="4">
    <source>
        <dbReference type="Pfam" id="PF00171"/>
    </source>
</evidence>
<dbReference type="Proteomes" id="UP000602745">
    <property type="component" value="Unassembled WGS sequence"/>
</dbReference>
<keyword evidence="3" id="KW-0520">NAD</keyword>
<gene>
    <name evidence="5" type="primary">mmsA</name>
    <name evidence="5" type="ORF">GCM10007276_22690</name>
</gene>
<dbReference type="InterPro" id="IPR016160">
    <property type="entry name" value="Ald_DH_CS_CYS"/>
</dbReference>